<evidence type="ECO:0000256" key="1">
    <source>
        <dbReference type="SAM" id="SignalP"/>
    </source>
</evidence>
<name>A0A2M4CC52_9DIPT</name>
<sequence>MREFSAFRKLISLLESIIFFSSASSLESASLSVCNRSSSSSSCVRSRSNNLRTSSCNLESNSSPAARFSVVVIDSRSV</sequence>
<dbReference type="AlphaFoldDB" id="A0A2M4CC52"/>
<reference evidence="2" key="1">
    <citation type="submission" date="2018-01" db="EMBL/GenBank/DDBJ databases">
        <title>An insight into the sialome of Amazonian anophelines.</title>
        <authorList>
            <person name="Ribeiro J.M."/>
            <person name="Scarpassa V."/>
            <person name="Calvo E."/>
        </authorList>
    </citation>
    <scope>NUCLEOTIDE SEQUENCE</scope>
    <source>
        <tissue evidence="2">Salivary glands</tissue>
    </source>
</reference>
<accession>A0A2M4CC52</accession>
<evidence type="ECO:0000313" key="2">
    <source>
        <dbReference type="EMBL" id="MBW62910.1"/>
    </source>
</evidence>
<feature type="signal peptide" evidence="1">
    <location>
        <begin position="1"/>
        <end position="25"/>
    </location>
</feature>
<dbReference type="EMBL" id="GGFJ01013769">
    <property type="protein sequence ID" value="MBW62910.1"/>
    <property type="molecule type" value="Transcribed_RNA"/>
</dbReference>
<organism evidence="2">
    <name type="scientific">Anopheles marajoara</name>
    <dbReference type="NCBI Taxonomy" id="58244"/>
    <lineage>
        <taxon>Eukaryota</taxon>
        <taxon>Metazoa</taxon>
        <taxon>Ecdysozoa</taxon>
        <taxon>Arthropoda</taxon>
        <taxon>Hexapoda</taxon>
        <taxon>Insecta</taxon>
        <taxon>Pterygota</taxon>
        <taxon>Neoptera</taxon>
        <taxon>Endopterygota</taxon>
        <taxon>Diptera</taxon>
        <taxon>Nematocera</taxon>
        <taxon>Culicoidea</taxon>
        <taxon>Culicidae</taxon>
        <taxon>Anophelinae</taxon>
        <taxon>Anopheles</taxon>
    </lineage>
</organism>
<protein>
    <submittedName>
        <fullName evidence="2">Putative secreted protein</fullName>
    </submittedName>
</protein>
<proteinExistence type="predicted"/>
<feature type="chain" id="PRO_5014979850" evidence="1">
    <location>
        <begin position="26"/>
        <end position="78"/>
    </location>
</feature>
<keyword evidence="1" id="KW-0732">Signal</keyword>